<sequence length="492" mass="54740">MDSLLFLCARRIIAQRPLPSVPAGLYPVLFQVAFLDGRPLVLQDLVATWPFPVLHFQRLLGRPDVLWNRTCFGSVQAIIQAVVAQLQRELEEPGSQSSLRVLDTTRLPDSVPFCTPTGISSWCTTRDLAKACMEVSKHQKEFQSCGSKPHKGRSGADMVTAAPQAPGVDIHTDLYVSGTSCWILHEALQAGATGLLRLKCREFQADNLSASKIVTLLESLDPSCLRRVCLVENFLGLKGLLEILPHLSRFPELRSLKLWYNCVDLWHLTPESTTGICCVAKQLGMLPSLREFSLGSSKISGNLRQILSDLQAPLESLELAFCSLIPDDLAFLSESFHAPAIKRLDLSGLDVSQGLLEPLRLLLEKTSASLLYLNLMDCHMNDSHLDALLPTLLRCSRLRYLRLHGNSLSTAALKDLLQKTLELPDIHKVLYPCPVDCYKQQPPESRRKFVHDRELFEAAVAEFSQILANSGRTDLIWTCTPIGCEALDYFSL</sequence>
<evidence type="ECO:0000256" key="4">
    <source>
        <dbReference type="ARBA" id="ARBA00022737"/>
    </source>
</evidence>
<evidence type="ECO:0000256" key="3">
    <source>
        <dbReference type="ARBA" id="ARBA00022614"/>
    </source>
</evidence>
<evidence type="ECO:0000256" key="2">
    <source>
        <dbReference type="ARBA" id="ARBA00022490"/>
    </source>
</evidence>
<feature type="non-terminal residue" evidence="5">
    <location>
        <position position="492"/>
    </location>
</feature>
<proteinExistence type="predicted"/>
<keyword evidence="2" id="KW-0963">Cytoplasm</keyword>
<dbReference type="EMBL" id="VWZS01011029">
    <property type="protein sequence ID" value="NXH65206.1"/>
    <property type="molecule type" value="Genomic_DNA"/>
</dbReference>
<accession>A0A7K9LTE1</accession>
<dbReference type="PANTHER" id="PTHR14224">
    <property type="entry name" value="SIMILAR TO PREFERENTIALLY EXPRESSED ANTIGEN IN MELANOMA-LIKE 3"/>
    <property type="match status" value="1"/>
</dbReference>
<dbReference type="Gene3D" id="3.80.10.10">
    <property type="entry name" value="Ribonuclease Inhibitor"/>
    <property type="match status" value="1"/>
</dbReference>
<dbReference type="AlphaFoldDB" id="A0A7K9LTE1"/>
<dbReference type="Proteomes" id="UP000583164">
    <property type="component" value="Unassembled WGS sequence"/>
</dbReference>
<evidence type="ECO:0000313" key="6">
    <source>
        <dbReference type="Proteomes" id="UP000583164"/>
    </source>
</evidence>
<comment type="subcellular location">
    <subcellularLocation>
        <location evidence="1">Cytoplasm</location>
    </subcellularLocation>
</comment>
<dbReference type="InterPro" id="IPR050694">
    <property type="entry name" value="LRRC14/PRAME"/>
</dbReference>
<dbReference type="SUPFAM" id="SSF52047">
    <property type="entry name" value="RNI-like"/>
    <property type="match status" value="1"/>
</dbReference>
<dbReference type="PANTHER" id="PTHR14224:SF9">
    <property type="entry name" value="LEUCINE-RICH REPEAT-CONTAINING PROTEIN 14"/>
    <property type="match status" value="1"/>
</dbReference>
<reference evidence="5 6" key="1">
    <citation type="submission" date="2019-09" db="EMBL/GenBank/DDBJ databases">
        <title>Bird 10,000 Genomes (B10K) Project - Family phase.</title>
        <authorList>
            <person name="Zhang G."/>
        </authorList>
    </citation>
    <scope>NUCLEOTIDE SEQUENCE [LARGE SCALE GENOMIC DNA]</scope>
    <source>
        <strain evidence="5">B10K-DU-001-29</strain>
        <tissue evidence="5">Muscle</tissue>
    </source>
</reference>
<feature type="non-terminal residue" evidence="5">
    <location>
        <position position="1"/>
    </location>
</feature>
<gene>
    <name evidence="5" type="primary">Lrrc14_7</name>
    <name evidence="5" type="ORF">RHAINO_R15336</name>
</gene>
<dbReference type="InterPro" id="IPR032675">
    <property type="entry name" value="LRR_dom_sf"/>
</dbReference>
<comment type="caution">
    <text evidence="5">The sequence shown here is derived from an EMBL/GenBank/DDBJ whole genome shotgun (WGS) entry which is preliminary data.</text>
</comment>
<protein>
    <submittedName>
        <fullName evidence="5">LRC14 protein</fullName>
    </submittedName>
</protein>
<organism evidence="5 6">
    <name type="scientific">Rhabdornis inornatus</name>
    <dbReference type="NCBI Taxonomy" id="237438"/>
    <lineage>
        <taxon>Eukaryota</taxon>
        <taxon>Metazoa</taxon>
        <taxon>Chordata</taxon>
        <taxon>Craniata</taxon>
        <taxon>Vertebrata</taxon>
        <taxon>Euteleostomi</taxon>
        <taxon>Archelosauria</taxon>
        <taxon>Archosauria</taxon>
        <taxon>Dinosauria</taxon>
        <taxon>Saurischia</taxon>
        <taxon>Theropoda</taxon>
        <taxon>Coelurosauria</taxon>
        <taxon>Aves</taxon>
        <taxon>Neognathae</taxon>
        <taxon>Neoaves</taxon>
        <taxon>Telluraves</taxon>
        <taxon>Australaves</taxon>
        <taxon>Passeriformes</taxon>
        <taxon>Rhabdornithidae</taxon>
        <taxon>Rhabdornis</taxon>
    </lineage>
</organism>
<keyword evidence="4" id="KW-0677">Repeat</keyword>
<evidence type="ECO:0000256" key="1">
    <source>
        <dbReference type="ARBA" id="ARBA00004496"/>
    </source>
</evidence>
<name>A0A7K9LTE1_9PASS</name>
<dbReference type="OrthoDB" id="6479713at2759"/>
<dbReference type="GO" id="GO:0005737">
    <property type="term" value="C:cytoplasm"/>
    <property type="evidence" value="ECO:0007669"/>
    <property type="project" value="UniProtKB-SubCell"/>
</dbReference>
<keyword evidence="6" id="KW-1185">Reference proteome</keyword>
<keyword evidence="3" id="KW-0433">Leucine-rich repeat</keyword>
<evidence type="ECO:0000313" key="5">
    <source>
        <dbReference type="EMBL" id="NXH65206.1"/>
    </source>
</evidence>